<evidence type="ECO:0000256" key="3">
    <source>
        <dbReference type="ARBA" id="ARBA00022679"/>
    </source>
</evidence>
<dbReference type="RefSeq" id="WP_011586038.1">
    <property type="nucleotide sequence ID" value="NC_008255.1"/>
</dbReference>
<dbReference type="KEGG" id="chu:CHU_2676"/>
<dbReference type="InterPro" id="IPR001173">
    <property type="entry name" value="Glyco_trans_2-like"/>
</dbReference>
<dbReference type="Gene3D" id="3.90.550.10">
    <property type="entry name" value="Spore Coat Polysaccharide Biosynthesis Protein SpsA, Chain A"/>
    <property type="match status" value="1"/>
</dbReference>
<evidence type="ECO:0000256" key="1">
    <source>
        <dbReference type="ARBA" id="ARBA00006739"/>
    </source>
</evidence>
<gene>
    <name evidence="5" type="ordered locus">CHU_2676</name>
</gene>
<dbReference type="EMBL" id="CP000383">
    <property type="protein sequence ID" value="ABG59928.1"/>
    <property type="molecule type" value="Genomic_DNA"/>
</dbReference>
<dbReference type="Proteomes" id="UP000001822">
    <property type="component" value="Chromosome"/>
</dbReference>
<evidence type="ECO:0000313" key="5">
    <source>
        <dbReference type="EMBL" id="ABG59928.1"/>
    </source>
</evidence>
<dbReference type="AlphaFoldDB" id="A0A6N4SUL8"/>
<protein>
    <submittedName>
        <fullName evidence="5">B-glycosyltransferase, glycosyltransferase family 2 protein</fullName>
        <ecNumber evidence="5">2.4.1.-</ecNumber>
    </submittedName>
</protein>
<comment type="similarity">
    <text evidence="1">Belongs to the glycosyltransferase 2 family.</text>
</comment>
<evidence type="ECO:0000313" key="6">
    <source>
        <dbReference type="Proteomes" id="UP000001822"/>
    </source>
</evidence>
<accession>A0A6N4SUL8</accession>
<reference evidence="5 6" key="1">
    <citation type="journal article" date="2007" name="Appl. Environ. Microbiol.">
        <title>Genome sequence of the cellulolytic gliding bacterium Cytophaga hutchinsonii.</title>
        <authorList>
            <person name="Xie G."/>
            <person name="Bruce D.C."/>
            <person name="Challacombe J.F."/>
            <person name="Chertkov O."/>
            <person name="Detter J.C."/>
            <person name="Gilna P."/>
            <person name="Han C.S."/>
            <person name="Lucas S."/>
            <person name="Misra M."/>
            <person name="Myers G.L."/>
            <person name="Richardson P."/>
            <person name="Tapia R."/>
            <person name="Thayer N."/>
            <person name="Thompson L.S."/>
            <person name="Brettin T.S."/>
            <person name="Henrissat B."/>
            <person name="Wilson D.B."/>
            <person name="McBride M.J."/>
        </authorList>
    </citation>
    <scope>NUCLEOTIDE SEQUENCE [LARGE SCALE GENOMIC DNA]</scope>
    <source>
        <strain evidence="6">ATCC 33406 / DSM 1761 / CIP 103989 / NBRC 15051 / NCIMB 9469 / D465</strain>
    </source>
</reference>
<sequence>MPHTTAVVILNWNGVDQLRTFLPSVITHTPNAEIIVADNASTDISVEWIQQNYPSVRIITLNQNYGYAGGYNQALKSVDADYLVLLNSDVEVTEDWLQPLVQTFETNPAVAACQPKIRSYREKKVFEYAGAAGGYIDQYGIPFCKGRVFHELEEDTNQYNQAAEIFWASGACIAVRNDIFKRIGGFDADFFAHMEEIDLCWTIHRMGYSIQYIPESLVYHVGAATLKKDNPKKTFLNFRNSLWMLQKHLPSNKLFPVIFLRMCLDGLAGLHYLSKGQWRQCLAVFNAHMSFYFSAKNKGKRKRLKQLPFYYTDVPVILSKSLIWAYYIRGKKVFNQLF</sequence>
<keyword evidence="6" id="KW-1185">Reference proteome</keyword>
<evidence type="ECO:0000259" key="4">
    <source>
        <dbReference type="Pfam" id="PF00535"/>
    </source>
</evidence>
<dbReference type="PANTHER" id="PTHR43179">
    <property type="entry name" value="RHAMNOSYLTRANSFERASE WBBL"/>
    <property type="match status" value="1"/>
</dbReference>
<feature type="domain" description="Glycosyltransferase 2-like" evidence="4">
    <location>
        <begin position="7"/>
        <end position="183"/>
    </location>
</feature>
<dbReference type="PANTHER" id="PTHR43179:SF12">
    <property type="entry name" value="GALACTOFURANOSYLTRANSFERASE GLFT2"/>
    <property type="match status" value="1"/>
</dbReference>
<dbReference type="EC" id="2.4.1.-" evidence="5"/>
<organism evidence="5 6">
    <name type="scientific">Cytophaga hutchinsonii (strain ATCC 33406 / DSM 1761 / CIP 103989 / NBRC 15051 / NCIMB 9469 / D465)</name>
    <dbReference type="NCBI Taxonomy" id="269798"/>
    <lineage>
        <taxon>Bacteria</taxon>
        <taxon>Pseudomonadati</taxon>
        <taxon>Bacteroidota</taxon>
        <taxon>Cytophagia</taxon>
        <taxon>Cytophagales</taxon>
        <taxon>Cytophagaceae</taxon>
        <taxon>Cytophaga</taxon>
    </lineage>
</organism>
<dbReference type="OrthoDB" id="9771846at2"/>
<proteinExistence type="inferred from homology"/>
<dbReference type="SUPFAM" id="SSF53448">
    <property type="entry name" value="Nucleotide-diphospho-sugar transferases"/>
    <property type="match status" value="1"/>
</dbReference>
<keyword evidence="3 5" id="KW-0808">Transferase</keyword>
<dbReference type="InterPro" id="IPR029044">
    <property type="entry name" value="Nucleotide-diphossugar_trans"/>
</dbReference>
<name>A0A6N4SUL8_CYTH3</name>
<evidence type="ECO:0000256" key="2">
    <source>
        <dbReference type="ARBA" id="ARBA00022676"/>
    </source>
</evidence>
<keyword evidence="2 5" id="KW-0328">Glycosyltransferase</keyword>
<dbReference type="Pfam" id="PF00535">
    <property type="entry name" value="Glycos_transf_2"/>
    <property type="match status" value="1"/>
</dbReference>
<dbReference type="GO" id="GO:0016757">
    <property type="term" value="F:glycosyltransferase activity"/>
    <property type="evidence" value="ECO:0007669"/>
    <property type="project" value="UniProtKB-KW"/>
</dbReference>
<dbReference type="CDD" id="cd04186">
    <property type="entry name" value="GT_2_like_c"/>
    <property type="match status" value="1"/>
</dbReference>